<dbReference type="InterPro" id="IPR001248">
    <property type="entry name" value="Pur-cyt_permease"/>
</dbReference>
<feature type="transmembrane region" description="Helical" evidence="6">
    <location>
        <begin position="53"/>
        <end position="79"/>
    </location>
</feature>
<feature type="transmembrane region" description="Helical" evidence="6">
    <location>
        <begin position="131"/>
        <end position="151"/>
    </location>
</feature>
<evidence type="ECO:0000256" key="5">
    <source>
        <dbReference type="ARBA" id="ARBA00023136"/>
    </source>
</evidence>
<protein>
    <submittedName>
        <fullName evidence="7">Cytosine permease</fullName>
    </submittedName>
</protein>
<dbReference type="RefSeq" id="WP_170105037.1">
    <property type="nucleotide sequence ID" value="NZ_PZZP01000001.1"/>
</dbReference>
<feature type="transmembrane region" description="Helical" evidence="6">
    <location>
        <begin position="309"/>
        <end position="328"/>
    </location>
</feature>
<evidence type="ECO:0000256" key="1">
    <source>
        <dbReference type="ARBA" id="ARBA00004141"/>
    </source>
</evidence>
<dbReference type="PANTHER" id="PTHR30569">
    <property type="entry name" value="CYTOSINE TRANSPORTER CODB"/>
    <property type="match status" value="1"/>
</dbReference>
<dbReference type="Pfam" id="PF02133">
    <property type="entry name" value="Transp_cyt_pur"/>
    <property type="match status" value="1"/>
</dbReference>
<feature type="transmembrane region" description="Helical" evidence="6">
    <location>
        <begin position="378"/>
        <end position="399"/>
    </location>
</feature>
<dbReference type="GO" id="GO:0015209">
    <property type="term" value="F:cytosine transmembrane transporter activity"/>
    <property type="evidence" value="ECO:0007669"/>
    <property type="project" value="InterPro"/>
</dbReference>
<dbReference type="InterPro" id="IPR030191">
    <property type="entry name" value="CodB"/>
</dbReference>
<keyword evidence="3 6" id="KW-0812">Transmembrane</keyword>
<evidence type="ECO:0000313" key="8">
    <source>
        <dbReference type="Proteomes" id="UP000241639"/>
    </source>
</evidence>
<feature type="transmembrane region" description="Helical" evidence="6">
    <location>
        <begin position="24"/>
        <end position="47"/>
    </location>
</feature>
<feature type="transmembrane region" description="Helical" evidence="6">
    <location>
        <begin position="405"/>
        <end position="427"/>
    </location>
</feature>
<reference evidence="7 8" key="1">
    <citation type="submission" date="2018-04" db="EMBL/GenBank/DDBJ databases">
        <title>Genomic Encyclopedia of Archaeal and Bacterial Type Strains, Phase II (KMG-II): from individual species to whole genera.</title>
        <authorList>
            <person name="Goeker M."/>
        </authorList>
    </citation>
    <scope>NUCLEOTIDE SEQUENCE [LARGE SCALE GENOMIC DNA]</scope>
    <source>
        <strain evidence="7 8">DSM 45169</strain>
    </source>
</reference>
<feature type="transmembrane region" description="Helical" evidence="6">
    <location>
        <begin position="163"/>
        <end position="184"/>
    </location>
</feature>
<evidence type="ECO:0000256" key="6">
    <source>
        <dbReference type="SAM" id="Phobius"/>
    </source>
</evidence>
<feature type="transmembrane region" description="Helical" evidence="6">
    <location>
        <begin position="266"/>
        <end position="288"/>
    </location>
</feature>
<proteinExistence type="inferred from homology"/>
<keyword evidence="5 6" id="KW-0472">Membrane</keyword>
<feature type="transmembrane region" description="Helical" evidence="6">
    <location>
        <begin position="235"/>
        <end position="260"/>
    </location>
</feature>
<comment type="similarity">
    <text evidence="2">Belongs to the purine-cytosine permease (2.A.39) family.</text>
</comment>
<dbReference type="PANTHER" id="PTHR30569:SF0">
    <property type="entry name" value="CYTOSINE PERMEASE"/>
    <property type="match status" value="1"/>
</dbReference>
<feature type="transmembrane region" description="Helical" evidence="6">
    <location>
        <begin position="100"/>
        <end position="119"/>
    </location>
</feature>
<gene>
    <name evidence="7" type="ORF">C8J48_0190</name>
</gene>
<feature type="transmembrane region" description="Helical" evidence="6">
    <location>
        <begin position="204"/>
        <end position="223"/>
    </location>
</feature>
<dbReference type="AlphaFoldDB" id="A0A2T4Z701"/>
<evidence type="ECO:0000256" key="3">
    <source>
        <dbReference type="ARBA" id="ARBA00022692"/>
    </source>
</evidence>
<comment type="caution">
    <text evidence="7">The sequence shown here is derived from an EMBL/GenBank/DDBJ whole genome shotgun (WGS) entry which is preliminary data.</text>
</comment>
<keyword evidence="4 6" id="KW-1133">Transmembrane helix</keyword>
<name>A0A2T4Z701_9BACL</name>
<dbReference type="Gene3D" id="1.10.4160.10">
    <property type="entry name" value="Hydantoin permease"/>
    <property type="match status" value="1"/>
</dbReference>
<evidence type="ECO:0000256" key="4">
    <source>
        <dbReference type="ARBA" id="ARBA00022989"/>
    </source>
</evidence>
<keyword evidence="8" id="KW-1185">Reference proteome</keyword>
<evidence type="ECO:0000313" key="7">
    <source>
        <dbReference type="EMBL" id="PTM57640.1"/>
    </source>
</evidence>
<dbReference type="EMBL" id="PZZP01000001">
    <property type="protein sequence ID" value="PTM57640.1"/>
    <property type="molecule type" value="Genomic_DNA"/>
</dbReference>
<dbReference type="GO" id="GO:0005886">
    <property type="term" value="C:plasma membrane"/>
    <property type="evidence" value="ECO:0007669"/>
    <property type="project" value="TreeGrafter"/>
</dbReference>
<sequence>MKLSFFAKDDFARQPVPLSERRSWIPLTLVWFALGTDIIAALIGASLATGQTVANAMIVVSVSSLILGLLGGLGSYVGSTTGLSTGLISQFAFGNIGGRIVTTFIAIVFFISFGVYVGAFGESFQHLLQSVFGINLSVSWAAVIGGAMMTITATIGYKAIERLSAISFPLMLFLLSGLAGTIIGTEAKGEWFFVEPAGGTTMTILAGISFILAGWAPIVVISPDIARWAKSPRDAFLSGFLGFLLGNFFMISLTVMMVRITGIENVIQIMLSLNWGILAITILVLAQWTTNDNLLYSSGLALSSLIRNTPKYILTLITGVVGAILAYFQLHNHLLTVFSITGVLIAPVASIYMVEFFLLNRHRFMFTFIQNKKIPSIYWTAIVSWIIASTVGLMTIPAADYGLELFELTGASSLDTFLVAGLVHFLLGKLAIRNESQEKGVTNA</sequence>
<dbReference type="Proteomes" id="UP000241639">
    <property type="component" value="Unassembled WGS sequence"/>
</dbReference>
<accession>A0A2T4Z701</accession>
<evidence type="ECO:0000256" key="2">
    <source>
        <dbReference type="ARBA" id="ARBA00008974"/>
    </source>
</evidence>
<comment type="subcellular location">
    <subcellularLocation>
        <location evidence="1">Membrane</location>
        <topology evidence="1">Multi-pass membrane protein</topology>
    </subcellularLocation>
</comment>
<organism evidence="7 8">
    <name type="scientific">Desmospora activa DSM 45169</name>
    <dbReference type="NCBI Taxonomy" id="1121389"/>
    <lineage>
        <taxon>Bacteria</taxon>
        <taxon>Bacillati</taxon>
        <taxon>Bacillota</taxon>
        <taxon>Bacilli</taxon>
        <taxon>Bacillales</taxon>
        <taxon>Thermoactinomycetaceae</taxon>
        <taxon>Desmospora</taxon>
    </lineage>
</organism>
<feature type="transmembrane region" description="Helical" evidence="6">
    <location>
        <begin position="334"/>
        <end position="358"/>
    </location>
</feature>